<reference evidence="2 3" key="1">
    <citation type="submission" date="2024-02" db="EMBL/GenBank/DDBJ databases">
        <title>High-quality chromosome-scale genome assembly of Pensacola bahiagrass (Paspalum notatum Flugge var. saurae).</title>
        <authorList>
            <person name="Vega J.M."/>
            <person name="Podio M."/>
            <person name="Orjuela J."/>
            <person name="Siena L.A."/>
            <person name="Pessino S.C."/>
            <person name="Combes M.C."/>
            <person name="Mariac C."/>
            <person name="Albertini E."/>
            <person name="Pupilli F."/>
            <person name="Ortiz J.P.A."/>
            <person name="Leblanc O."/>
        </authorList>
    </citation>
    <scope>NUCLEOTIDE SEQUENCE [LARGE SCALE GENOMIC DNA]</scope>
    <source>
        <strain evidence="2">R1</strain>
        <tissue evidence="2">Leaf</tissue>
    </source>
</reference>
<feature type="region of interest" description="Disordered" evidence="1">
    <location>
        <begin position="110"/>
        <end position="205"/>
    </location>
</feature>
<dbReference type="EMBL" id="CP144750">
    <property type="protein sequence ID" value="WVZ82817.1"/>
    <property type="molecule type" value="Genomic_DNA"/>
</dbReference>
<proteinExistence type="predicted"/>
<feature type="compositionally biased region" description="Polar residues" evidence="1">
    <location>
        <begin position="27"/>
        <end position="39"/>
    </location>
</feature>
<feature type="compositionally biased region" description="Basic and acidic residues" evidence="1">
    <location>
        <begin position="128"/>
        <end position="145"/>
    </location>
</feature>
<feature type="compositionally biased region" description="Low complexity" evidence="1">
    <location>
        <begin position="166"/>
        <end position="179"/>
    </location>
</feature>
<feature type="compositionally biased region" description="Basic and acidic residues" evidence="1">
    <location>
        <begin position="152"/>
        <end position="161"/>
    </location>
</feature>
<evidence type="ECO:0000313" key="3">
    <source>
        <dbReference type="Proteomes" id="UP001341281"/>
    </source>
</evidence>
<evidence type="ECO:0000256" key="1">
    <source>
        <dbReference type="SAM" id="MobiDB-lite"/>
    </source>
</evidence>
<protein>
    <submittedName>
        <fullName evidence="2">Uncharacterized protein</fullName>
    </submittedName>
</protein>
<keyword evidence="3" id="KW-1185">Reference proteome</keyword>
<accession>A0AAQ3U4J8</accession>
<feature type="region of interest" description="Disordered" evidence="1">
    <location>
        <begin position="27"/>
        <end position="90"/>
    </location>
</feature>
<gene>
    <name evidence="2" type="ORF">U9M48_030034</name>
</gene>
<dbReference type="Proteomes" id="UP001341281">
    <property type="component" value="Chromosome 06"/>
</dbReference>
<dbReference type="AlphaFoldDB" id="A0AAQ3U4J8"/>
<evidence type="ECO:0000313" key="2">
    <source>
        <dbReference type="EMBL" id="WVZ82817.1"/>
    </source>
</evidence>
<feature type="non-terminal residue" evidence="2">
    <location>
        <position position="205"/>
    </location>
</feature>
<feature type="compositionally biased region" description="Low complexity" evidence="1">
    <location>
        <begin position="114"/>
        <end position="127"/>
    </location>
</feature>
<organism evidence="2 3">
    <name type="scientific">Paspalum notatum var. saurae</name>
    <dbReference type="NCBI Taxonomy" id="547442"/>
    <lineage>
        <taxon>Eukaryota</taxon>
        <taxon>Viridiplantae</taxon>
        <taxon>Streptophyta</taxon>
        <taxon>Embryophyta</taxon>
        <taxon>Tracheophyta</taxon>
        <taxon>Spermatophyta</taxon>
        <taxon>Magnoliopsida</taxon>
        <taxon>Liliopsida</taxon>
        <taxon>Poales</taxon>
        <taxon>Poaceae</taxon>
        <taxon>PACMAD clade</taxon>
        <taxon>Panicoideae</taxon>
        <taxon>Andropogonodae</taxon>
        <taxon>Paspaleae</taxon>
        <taxon>Paspalinae</taxon>
        <taxon>Paspalum</taxon>
    </lineage>
</organism>
<name>A0AAQ3U4J8_PASNO</name>
<feature type="compositionally biased region" description="Basic and acidic residues" evidence="1">
    <location>
        <begin position="180"/>
        <end position="205"/>
    </location>
</feature>
<sequence>NQPNYDDAATKLVINGGPSPHCQSTSTFNTSISSANQYPRPTFRRNRHSNRPGTAMGACATKPKTVEGKVPEEGLISTPKVAPEATTPTNKVAADDAQVVVVEKVVEETKEEPAAAVETELPAAPAEPEQKAEVVSEAIVEHEHKEEEEEVVEKIVEEEKPSSTPAKEITTAEVAAAEPTEVKAEPTEVKKADTEEEGKEKPAQS</sequence>